<dbReference type="AlphaFoldDB" id="A0A428S6I5"/>
<proteinExistence type="predicted"/>
<keyword evidence="2" id="KW-1185">Reference proteome</keyword>
<dbReference type="STRING" id="1325735.A0A428S6I5"/>
<organism evidence="1 2">
    <name type="scientific">Fusarium oligoseptatum</name>
    <dbReference type="NCBI Taxonomy" id="2604345"/>
    <lineage>
        <taxon>Eukaryota</taxon>
        <taxon>Fungi</taxon>
        <taxon>Dikarya</taxon>
        <taxon>Ascomycota</taxon>
        <taxon>Pezizomycotina</taxon>
        <taxon>Sordariomycetes</taxon>
        <taxon>Hypocreomycetidae</taxon>
        <taxon>Hypocreales</taxon>
        <taxon>Nectriaceae</taxon>
        <taxon>Fusarium</taxon>
        <taxon>Fusarium solani species complex</taxon>
    </lineage>
</organism>
<dbReference type="Proteomes" id="UP000287144">
    <property type="component" value="Unassembled WGS sequence"/>
</dbReference>
<comment type="caution">
    <text evidence="1">The sequence shown here is derived from an EMBL/GenBank/DDBJ whole genome shotgun (WGS) entry which is preliminary data.</text>
</comment>
<reference evidence="1 2" key="1">
    <citation type="submission" date="2017-06" db="EMBL/GenBank/DDBJ databases">
        <title>Comparative genomic analysis of Ambrosia Fusariam Clade fungi.</title>
        <authorList>
            <person name="Stajich J.E."/>
            <person name="Carrillo J."/>
            <person name="Kijimoto T."/>
            <person name="Eskalen A."/>
            <person name="O'Donnell K."/>
            <person name="Kasson M."/>
        </authorList>
    </citation>
    <scope>NUCLEOTIDE SEQUENCE [LARGE SCALE GENOMIC DNA]</scope>
    <source>
        <strain evidence="1 2">NRRL62579</strain>
    </source>
</reference>
<name>A0A428S6I5_9HYPO</name>
<evidence type="ECO:0000313" key="2">
    <source>
        <dbReference type="Proteomes" id="UP000287144"/>
    </source>
</evidence>
<evidence type="ECO:0008006" key="3">
    <source>
        <dbReference type="Google" id="ProtNLM"/>
    </source>
</evidence>
<accession>A0A428S6I5</accession>
<sequence>MVCLGGYYRAAIGLLYMISLRVDAQVQTTRSGGGWLCGPQGTQATKAQGAGSSYGPGEITRSVVRRIGAPAGSRRLTLKILAETAGCVTPFVAGEFGVDEDDETALFVVETVAAAKILVEAGANVNHKGSEGFTAREKILAEGDFPIVAEYLSRIEVKQANDTASTAAAVLPEAIPPPPEGMKVTVGTMDESQDIPEDVDPEFRRRIEELAGRDDFNTPQGQAELRKLVEDAILGEGIGDERNVRSKQG</sequence>
<dbReference type="EMBL" id="NKCK01000319">
    <property type="protein sequence ID" value="RSL85499.1"/>
    <property type="molecule type" value="Genomic_DNA"/>
</dbReference>
<gene>
    <name evidence="1" type="ORF">CEP52_016122</name>
</gene>
<protein>
    <recommendedName>
        <fullName evidence="3">Ankyrin repeat protein</fullName>
    </recommendedName>
</protein>
<evidence type="ECO:0000313" key="1">
    <source>
        <dbReference type="EMBL" id="RSL85499.1"/>
    </source>
</evidence>